<keyword evidence="7 9" id="KW-1133">Transmembrane helix</keyword>
<keyword evidence="12" id="KW-1185">Reference proteome</keyword>
<evidence type="ECO:0000256" key="4">
    <source>
        <dbReference type="ARBA" id="ARBA00022475"/>
    </source>
</evidence>
<feature type="transmembrane region" description="Helical" evidence="9">
    <location>
        <begin position="142"/>
        <end position="161"/>
    </location>
</feature>
<dbReference type="InterPro" id="IPR000412">
    <property type="entry name" value="ABC_2_transport"/>
</dbReference>
<evidence type="ECO:0000313" key="12">
    <source>
        <dbReference type="Proteomes" id="UP000477911"/>
    </source>
</evidence>
<dbReference type="GO" id="GO:0043190">
    <property type="term" value="C:ATP-binding cassette (ABC) transporter complex"/>
    <property type="evidence" value="ECO:0007669"/>
    <property type="project" value="InterPro"/>
</dbReference>
<feature type="transmembrane region" description="Helical" evidence="9">
    <location>
        <begin position="109"/>
        <end position="130"/>
    </location>
</feature>
<feature type="transmembrane region" description="Helical" evidence="9">
    <location>
        <begin position="31"/>
        <end position="51"/>
    </location>
</feature>
<evidence type="ECO:0000256" key="2">
    <source>
        <dbReference type="ARBA" id="ARBA00007783"/>
    </source>
</evidence>
<gene>
    <name evidence="11" type="ORF">GR170_22190</name>
</gene>
<evidence type="ECO:0000256" key="7">
    <source>
        <dbReference type="ARBA" id="ARBA00022989"/>
    </source>
</evidence>
<name>A0A6L7G999_9RHOB</name>
<evidence type="ECO:0000256" key="8">
    <source>
        <dbReference type="ARBA" id="ARBA00023136"/>
    </source>
</evidence>
<evidence type="ECO:0000256" key="3">
    <source>
        <dbReference type="ARBA" id="ARBA00022448"/>
    </source>
</evidence>
<evidence type="ECO:0000259" key="10">
    <source>
        <dbReference type="PROSITE" id="PS51012"/>
    </source>
</evidence>
<evidence type="ECO:0000256" key="6">
    <source>
        <dbReference type="ARBA" id="ARBA00022692"/>
    </source>
</evidence>
<feature type="transmembrane region" description="Helical" evidence="9">
    <location>
        <begin position="231"/>
        <end position="251"/>
    </location>
</feature>
<dbReference type="Pfam" id="PF01061">
    <property type="entry name" value="ABC2_membrane"/>
    <property type="match status" value="1"/>
</dbReference>
<dbReference type="AlphaFoldDB" id="A0A6L7G999"/>
<dbReference type="InterPro" id="IPR047817">
    <property type="entry name" value="ABC2_TM_bact-type"/>
</dbReference>
<feature type="domain" description="ABC transmembrane type-2" evidence="10">
    <location>
        <begin position="29"/>
        <end position="253"/>
    </location>
</feature>
<keyword evidence="6 9" id="KW-0812">Transmembrane</keyword>
<dbReference type="GO" id="GO:0015920">
    <property type="term" value="P:lipopolysaccharide transport"/>
    <property type="evidence" value="ECO:0007669"/>
    <property type="project" value="TreeGrafter"/>
</dbReference>
<accession>A0A6L7G999</accession>
<dbReference type="InterPro" id="IPR013525">
    <property type="entry name" value="ABC2_TM"/>
</dbReference>
<keyword evidence="4 9" id="KW-1003">Cell membrane</keyword>
<keyword evidence="8 9" id="KW-0472">Membrane</keyword>
<dbReference type="RefSeq" id="WP_160896666.1">
    <property type="nucleotide sequence ID" value="NZ_WUMU01000030.1"/>
</dbReference>
<dbReference type="PANTHER" id="PTHR30413:SF8">
    <property type="entry name" value="TRANSPORT PERMEASE PROTEIN"/>
    <property type="match status" value="1"/>
</dbReference>
<feature type="transmembrane region" description="Helical" evidence="9">
    <location>
        <begin position="57"/>
        <end position="76"/>
    </location>
</feature>
<comment type="subcellular location">
    <subcellularLocation>
        <location evidence="1 9">Cell inner membrane</location>
        <topology evidence="1 9">Multi-pass membrane protein</topology>
    </subcellularLocation>
</comment>
<comment type="similarity">
    <text evidence="2 9">Belongs to the ABC-2 integral membrane protein family.</text>
</comment>
<sequence>MLAAMDSQGRVIFAILLREARVRHGRSHLGYGWAVIEPVALILFLTLVFSQLRSSGISGYDFALFFATGVLPFNLFRTSSQYASGALEANRPLFHYPPVQPVDAVLARVLLESATALLVMGLVFGAQIAWLRAPPPAHPLQLLAVLGLAATLAFGVAMCLATAREWLPSLGHLYGVLMGPAFLLSGIFFSLHAMPEGARDMLVWNPLIHIVEGFRSGYLAGYRAPELDLAYLAWFAGGSVVLGLALTLTFGRKAS</sequence>
<dbReference type="EMBL" id="WUMU01000030">
    <property type="protein sequence ID" value="MXN20549.1"/>
    <property type="molecule type" value="Genomic_DNA"/>
</dbReference>
<evidence type="ECO:0000256" key="1">
    <source>
        <dbReference type="ARBA" id="ARBA00004429"/>
    </source>
</evidence>
<evidence type="ECO:0000256" key="5">
    <source>
        <dbReference type="ARBA" id="ARBA00022519"/>
    </source>
</evidence>
<comment type="caution">
    <text evidence="11">The sequence shown here is derived from an EMBL/GenBank/DDBJ whole genome shotgun (WGS) entry which is preliminary data.</text>
</comment>
<keyword evidence="5" id="KW-0997">Cell inner membrane</keyword>
<proteinExistence type="inferred from homology"/>
<reference evidence="11 12" key="1">
    <citation type="submission" date="2019-12" db="EMBL/GenBank/DDBJ databases">
        <authorList>
            <person name="Li M."/>
        </authorList>
    </citation>
    <scope>NUCLEOTIDE SEQUENCE [LARGE SCALE GENOMIC DNA]</scope>
    <source>
        <strain evidence="11 12">GBMRC 2024</strain>
    </source>
</reference>
<organism evidence="11 12">
    <name type="scientific">Pseudooceanicola albus</name>
    <dbReference type="NCBI Taxonomy" id="2692189"/>
    <lineage>
        <taxon>Bacteria</taxon>
        <taxon>Pseudomonadati</taxon>
        <taxon>Pseudomonadota</taxon>
        <taxon>Alphaproteobacteria</taxon>
        <taxon>Rhodobacterales</taxon>
        <taxon>Paracoccaceae</taxon>
        <taxon>Pseudooceanicola</taxon>
    </lineage>
</organism>
<dbReference type="PROSITE" id="PS51012">
    <property type="entry name" value="ABC_TM2"/>
    <property type="match status" value="1"/>
</dbReference>
<dbReference type="GO" id="GO:0140359">
    <property type="term" value="F:ABC-type transporter activity"/>
    <property type="evidence" value="ECO:0007669"/>
    <property type="project" value="InterPro"/>
</dbReference>
<feature type="transmembrane region" description="Helical" evidence="9">
    <location>
        <begin position="173"/>
        <end position="194"/>
    </location>
</feature>
<dbReference type="PRINTS" id="PR00164">
    <property type="entry name" value="ABC2TRNSPORT"/>
</dbReference>
<dbReference type="PANTHER" id="PTHR30413">
    <property type="entry name" value="INNER MEMBRANE TRANSPORT PERMEASE"/>
    <property type="match status" value="1"/>
</dbReference>
<evidence type="ECO:0000256" key="9">
    <source>
        <dbReference type="RuleBase" id="RU361157"/>
    </source>
</evidence>
<protein>
    <recommendedName>
        <fullName evidence="9">Transport permease protein</fullName>
    </recommendedName>
</protein>
<keyword evidence="3 9" id="KW-0813">Transport</keyword>
<dbReference type="Proteomes" id="UP000477911">
    <property type="component" value="Unassembled WGS sequence"/>
</dbReference>
<evidence type="ECO:0000313" key="11">
    <source>
        <dbReference type="EMBL" id="MXN20549.1"/>
    </source>
</evidence>